<keyword evidence="2" id="KW-1185">Reference proteome</keyword>
<evidence type="ECO:0000313" key="1">
    <source>
        <dbReference type="EMBL" id="UWP80264.1"/>
    </source>
</evidence>
<gene>
    <name evidence="1" type="ORF">Dfulv_34595</name>
</gene>
<name>A0ABY5VTW9_9ACTN</name>
<dbReference type="EMBL" id="CP073720">
    <property type="protein sequence ID" value="UWP80264.1"/>
    <property type="molecule type" value="Genomic_DNA"/>
</dbReference>
<evidence type="ECO:0000313" key="2">
    <source>
        <dbReference type="Proteomes" id="UP001059617"/>
    </source>
</evidence>
<proteinExistence type="predicted"/>
<dbReference type="Proteomes" id="UP001059617">
    <property type="component" value="Chromosome"/>
</dbReference>
<reference evidence="1" key="2">
    <citation type="submission" date="2022-09" db="EMBL/GenBank/DDBJ databases">
        <title>Biosynthetic gene clusters of Dactylosporangioum fulvum.</title>
        <authorList>
            <person name="Caradec T."/>
        </authorList>
    </citation>
    <scope>NUCLEOTIDE SEQUENCE</scope>
    <source>
        <strain evidence="1">NRRL B-16292</strain>
    </source>
</reference>
<reference evidence="1" key="1">
    <citation type="submission" date="2021-04" db="EMBL/GenBank/DDBJ databases">
        <authorList>
            <person name="Hartkoorn R.C."/>
            <person name="Beaudoing E."/>
            <person name="Hot D."/>
        </authorList>
    </citation>
    <scope>NUCLEOTIDE SEQUENCE</scope>
    <source>
        <strain evidence="1">NRRL B-16292</strain>
    </source>
</reference>
<accession>A0ABY5VTW9</accession>
<sequence length="148" mass="14679">MTRLAAGTAVAWLRRPVLPLAIFAALLAALALTVAPACDGMPVIQAGGMVTSMPMDVPHPAPGDSSAGQVADGVPVPVVPCPMLAAGAPSGHVQTCQPAPTVGAKLAVVAPAAADGSGYPMPIATVPHVGVPLLRHAASLHELSQLRL</sequence>
<dbReference type="RefSeq" id="WP_259858022.1">
    <property type="nucleotide sequence ID" value="NZ_BAAAST010000007.1"/>
</dbReference>
<organism evidence="1 2">
    <name type="scientific">Dactylosporangium fulvum</name>
    <dbReference type="NCBI Taxonomy" id="53359"/>
    <lineage>
        <taxon>Bacteria</taxon>
        <taxon>Bacillati</taxon>
        <taxon>Actinomycetota</taxon>
        <taxon>Actinomycetes</taxon>
        <taxon>Micromonosporales</taxon>
        <taxon>Micromonosporaceae</taxon>
        <taxon>Dactylosporangium</taxon>
    </lineage>
</organism>
<protein>
    <submittedName>
        <fullName evidence="1">Uncharacterized protein</fullName>
    </submittedName>
</protein>